<gene>
    <name evidence="5" type="ORF">ISF_06258</name>
</gene>
<dbReference type="OrthoDB" id="21254at2759"/>
<dbReference type="RefSeq" id="XP_018702839.1">
    <property type="nucleotide sequence ID" value="XM_018849862.1"/>
</dbReference>
<evidence type="ECO:0000256" key="2">
    <source>
        <dbReference type="ARBA" id="ARBA00020998"/>
    </source>
</evidence>
<keyword evidence="5" id="KW-0238">DNA-binding</keyword>
<evidence type="ECO:0000256" key="3">
    <source>
        <dbReference type="SAM" id="MobiDB-lite"/>
    </source>
</evidence>
<name>A0A167S710_CORFA</name>
<dbReference type="Proteomes" id="UP000076744">
    <property type="component" value="Unassembled WGS sequence"/>
</dbReference>
<keyword evidence="6" id="KW-1185">Reference proteome</keyword>
<dbReference type="PANTHER" id="PTHR11842:SF10">
    <property type="entry name" value="MITOTIC SPINDLE ASSEMBLY CHECKPOINT PROTEIN MAD2B"/>
    <property type="match status" value="1"/>
</dbReference>
<dbReference type="GO" id="GO:0016035">
    <property type="term" value="C:zeta DNA polymerase complex"/>
    <property type="evidence" value="ECO:0007669"/>
    <property type="project" value="TreeGrafter"/>
</dbReference>
<reference evidence="5 6" key="1">
    <citation type="journal article" date="2016" name="Genome Biol. Evol.">
        <title>Divergent and convergent evolution of fungal pathogenicity.</title>
        <authorList>
            <person name="Shang Y."/>
            <person name="Xiao G."/>
            <person name="Zheng P."/>
            <person name="Cen K."/>
            <person name="Zhan S."/>
            <person name="Wang C."/>
        </authorList>
    </citation>
    <scope>NUCLEOTIDE SEQUENCE [LARGE SCALE GENOMIC DNA]</scope>
    <source>
        <strain evidence="5 6">ARSEF 2679</strain>
    </source>
</reference>
<dbReference type="SUPFAM" id="SSF56019">
    <property type="entry name" value="The spindle assembly checkpoint protein mad2"/>
    <property type="match status" value="1"/>
</dbReference>
<dbReference type="PROSITE" id="PS50815">
    <property type="entry name" value="HORMA"/>
    <property type="match status" value="1"/>
</dbReference>
<sequence>MASSVAPRFSFVFHAPAAAVEACKAAIFKAGAGRYPGPGSYTECCWSAHGTGQFRPGATANPNIGSVGALEHVDEVRVETLCVGEDVARRAVAALKDLVDQAGRLLASFSSFLAVAVHSLLFHRGLYPARSFLAARAYNLPVHQSRHPGVCAWVADAVAAGTAQVRAGTARAVVLAVHAPRSMAVLERWVFDLRSFPADWGDAGTMTARGDDSAAGLAEEQQAGATAGAEDEVNWTDVNEGLRGALRRIAYAAEKSPALPENCTFTLAVELRDDSDAPIGHPQSWIPAEAAVSSVSARRDVTTTPVRSVNAGPLFFECWLEKTAQAQESQEIRE</sequence>
<dbReference type="InterPro" id="IPR036570">
    <property type="entry name" value="HORMA_dom_sf"/>
</dbReference>
<dbReference type="InterPro" id="IPR036069">
    <property type="entry name" value="DUF34/NIF3_sf"/>
</dbReference>
<dbReference type="InterPro" id="IPR003511">
    <property type="entry name" value="HORMA_dom"/>
</dbReference>
<dbReference type="GO" id="GO:0003677">
    <property type="term" value="F:DNA binding"/>
    <property type="evidence" value="ECO:0007669"/>
    <property type="project" value="UniProtKB-KW"/>
</dbReference>
<organism evidence="5 6">
    <name type="scientific">Cordyceps fumosorosea (strain ARSEF 2679)</name>
    <name type="common">Isaria fumosorosea</name>
    <dbReference type="NCBI Taxonomy" id="1081104"/>
    <lineage>
        <taxon>Eukaryota</taxon>
        <taxon>Fungi</taxon>
        <taxon>Dikarya</taxon>
        <taxon>Ascomycota</taxon>
        <taxon>Pezizomycotina</taxon>
        <taxon>Sordariomycetes</taxon>
        <taxon>Hypocreomycetidae</taxon>
        <taxon>Hypocreales</taxon>
        <taxon>Cordycipitaceae</taxon>
        <taxon>Cordyceps</taxon>
    </lineage>
</organism>
<feature type="compositionally biased region" description="Low complexity" evidence="3">
    <location>
        <begin position="214"/>
        <end position="228"/>
    </location>
</feature>
<dbReference type="Gene3D" id="3.30.70.120">
    <property type="match status" value="1"/>
</dbReference>
<protein>
    <recommendedName>
        <fullName evidence="2">ATP phosphoribosyltransferase</fullName>
    </recommendedName>
</protein>
<dbReference type="STRING" id="1081104.A0A167S710"/>
<comment type="similarity">
    <text evidence="1">Belongs to the MAD2 family.</text>
</comment>
<evidence type="ECO:0000259" key="4">
    <source>
        <dbReference type="PROSITE" id="PS50815"/>
    </source>
</evidence>
<evidence type="ECO:0000313" key="6">
    <source>
        <dbReference type="Proteomes" id="UP000076744"/>
    </source>
</evidence>
<feature type="domain" description="HORMA" evidence="4">
    <location>
        <begin position="103"/>
        <end position="320"/>
    </location>
</feature>
<dbReference type="InterPro" id="IPR015867">
    <property type="entry name" value="N-reg_PII/ATP_PRibTrfase_C"/>
</dbReference>
<dbReference type="PANTHER" id="PTHR11842">
    <property type="entry name" value="MITOTIC SPINDLE ASSEMBLY CHECKPOINT PROTEIN MAD2"/>
    <property type="match status" value="1"/>
</dbReference>
<dbReference type="GeneID" id="30022550"/>
<proteinExistence type="inferred from homology"/>
<comment type="caution">
    <text evidence="5">The sequence shown here is derived from an EMBL/GenBank/DDBJ whole genome shotgun (WGS) entry which is preliminary data.</text>
</comment>
<dbReference type="Pfam" id="PF02301">
    <property type="entry name" value="HORMA"/>
    <property type="match status" value="1"/>
</dbReference>
<dbReference type="InterPro" id="IPR045091">
    <property type="entry name" value="Mad2-like"/>
</dbReference>
<dbReference type="AlphaFoldDB" id="A0A167S710"/>
<dbReference type="Gene3D" id="3.30.900.10">
    <property type="entry name" value="HORMA domain"/>
    <property type="match status" value="1"/>
</dbReference>
<dbReference type="EMBL" id="AZHB01000016">
    <property type="protein sequence ID" value="OAA59323.1"/>
    <property type="molecule type" value="Genomic_DNA"/>
</dbReference>
<dbReference type="SUPFAM" id="SSF102705">
    <property type="entry name" value="NIF3 (NGG1p interacting factor 3)-like"/>
    <property type="match status" value="1"/>
</dbReference>
<accession>A0A167S710</accession>
<evidence type="ECO:0000313" key="5">
    <source>
        <dbReference type="EMBL" id="OAA59323.1"/>
    </source>
</evidence>
<feature type="region of interest" description="Disordered" evidence="3">
    <location>
        <begin position="211"/>
        <end position="230"/>
    </location>
</feature>
<evidence type="ECO:0000256" key="1">
    <source>
        <dbReference type="ARBA" id="ARBA00010348"/>
    </source>
</evidence>